<feature type="transmembrane region" description="Helical" evidence="9">
    <location>
        <begin position="93"/>
        <end position="112"/>
    </location>
</feature>
<sequence>MLKGDFKNSTWLCFFIALCVVFLLDQAIKWYFVLRGYQQGDVIYSTNVVSLLLVYNKGVAFSMFAFLQEWLKYLQITLLVGIFFYLCKHKEILKAHSIALGMIFGAGISNILDRFMHSGVVDYIFWHYKFEFAIFNFADVMINVGVALILLNMFLRKDKSAL</sequence>
<name>A0A2N3PHV7_9HELI</name>
<dbReference type="GO" id="GO:0004190">
    <property type="term" value="F:aspartic-type endopeptidase activity"/>
    <property type="evidence" value="ECO:0007669"/>
    <property type="project" value="UniProtKB-UniRule"/>
</dbReference>
<evidence type="ECO:0000256" key="1">
    <source>
        <dbReference type="ARBA" id="ARBA00006139"/>
    </source>
</evidence>
<accession>A0A2N3PHV7</accession>
<dbReference type="Pfam" id="PF01252">
    <property type="entry name" value="Peptidase_A8"/>
    <property type="match status" value="1"/>
</dbReference>
<evidence type="ECO:0000256" key="7">
    <source>
        <dbReference type="ARBA" id="ARBA00022989"/>
    </source>
</evidence>
<dbReference type="InterPro" id="IPR001872">
    <property type="entry name" value="Peptidase_A8"/>
</dbReference>
<dbReference type="GO" id="GO:0005886">
    <property type="term" value="C:plasma membrane"/>
    <property type="evidence" value="ECO:0007669"/>
    <property type="project" value="UniProtKB-SubCell"/>
</dbReference>
<comment type="subcellular location">
    <subcellularLocation>
        <location evidence="9">Cell membrane</location>
        <topology evidence="9">Multi-pass membrane protein</topology>
    </subcellularLocation>
</comment>
<feature type="active site" evidence="9">
    <location>
        <position position="139"/>
    </location>
</feature>
<protein>
    <recommendedName>
        <fullName evidence="9">Lipoprotein signal peptidase</fullName>
        <ecNumber evidence="9">3.4.23.36</ecNumber>
    </recommendedName>
    <alternativeName>
        <fullName evidence="9">Prolipoprotein signal peptidase</fullName>
    </alternativeName>
    <alternativeName>
        <fullName evidence="9">Signal peptidase II</fullName>
        <shortName evidence="9">SPase II</shortName>
    </alternativeName>
</protein>
<dbReference type="GO" id="GO:0006508">
    <property type="term" value="P:proteolysis"/>
    <property type="evidence" value="ECO:0007669"/>
    <property type="project" value="UniProtKB-KW"/>
</dbReference>
<proteinExistence type="inferred from homology"/>
<comment type="caution">
    <text evidence="12">The sequence shown here is derived from an EMBL/GenBank/DDBJ whole genome shotgun (WGS) entry which is preliminary data.</text>
</comment>
<feature type="transmembrane region" description="Helical" evidence="9">
    <location>
        <begin position="70"/>
        <end position="86"/>
    </location>
</feature>
<evidence type="ECO:0000256" key="11">
    <source>
        <dbReference type="RuleBase" id="RU004181"/>
    </source>
</evidence>
<evidence type="ECO:0000256" key="2">
    <source>
        <dbReference type="ARBA" id="ARBA00022475"/>
    </source>
</evidence>
<keyword evidence="6 9" id="KW-0378">Hydrolase</keyword>
<dbReference type="STRING" id="556267.HWAG_00367"/>
<gene>
    <name evidence="9" type="primary">lspA</name>
    <name evidence="12" type="ORF">BCM31_00380</name>
</gene>
<dbReference type="OrthoDB" id="9810259at2"/>
<keyword evidence="13" id="KW-1185">Reference proteome</keyword>
<dbReference type="PANTHER" id="PTHR33695:SF1">
    <property type="entry name" value="LIPOPROTEIN SIGNAL PEPTIDASE"/>
    <property type="match status" value="1"/>
</dbReference>
<dbReference type="NCBIfam" id="TIGR00077">
    <property type="entry name" value="lspA"/>
    <property type="match status" value="1"/>
</dbReference>
<evidence type="ECO:0000313" key="12">
    <source>
        <dbReference type="EMBL" id="PKT80128.1"/>
    </source>
</evidence>
<comment type="function">
    <text evidence="9 10">This protein specifically catalyzes the removal of signal peptides from prolipoproteins.</text>
</comment>
<dbReference type="Proteomes" id="UP000233350">
    <property type="component" value="Unassembled WGS sequence"/>
</dbReference>
<evidence type="ECO:0000256" key="3">
    <source>
        <dbReference type="ARBA" id="ARBA00022670"/>
    </source>
</evidence>
<evidence type="ECO:0000256" key="5">
    <source>
        <dbReference type="ARBA" id="ARBA00022750"/>
    </source>
</evidence>
<dbReference type="AlphaFoldDB" id="A0A2N3PHV7"/>
<feature type="transmembrane region" description="Helical" evidence="9">
    <location>
        <begin position="12"/>
        <end position="32"/>
    </location>
</feature>
<feature type="active site" evidence="9">
    <location>
        <position position="122"/>
    </location>
</feature>
<dbReference type="GeneID" id="97289323"/>
<comment type="similarity">
    <text evidence="1 9 11">Belongs to the peptidase A8 family.</text>
</comment>
<dbReference type="UniPathway" id="UPA00665"/>
<dbReference type="EMBL" id="MBPK01000044">
    <property type="protein sequence ID" value="PKT80128.1"/>
    <property type="molecule type" value="Genomic_DNA"/>
</dbReference>
<reference evidence="12 13" key="1">
    <citation type="submission" date="2016-07" db="EMBL/GenBank/DDBJ databases">
        <title>Detection of Helicobacter winghamensis from caecal content of red fox (Vulpes vulpes).</title>
        <authorList>
            <person name="Zanoni R.G."/>
            <person name="Florio D."/>
            <person name="Caffara M."/>
            <person name="Renzi M."/>
            <person name="Parisi A."/>
            <person name="Pasquali F."/>
            <person name="Manfreda G."/>
        </authorList>
    </citation>
    <scope>NUCLEOTIDE SEQUENCE [LARGE SCALE GENOMIC DNA]</scope>
    <source>
        <strain evidence="12 13">295_13</strain>
    </source>
</reference>
<evidence type="ECO:0000256" key="9">
    <source>
        <dbReference type="HAMAP-Rule" id="MF_00161"/>
    </source>
</evidence>
<dbReference type="PROSITE" id="PS00855">
    <property type="entry name" value="SPASE_II"/>
    <property type="match status" value="1"/>
</dbReference>
<keyword evidence="3 9" id="KW-0645">Protease</keyword>
<evidence type="ECO:0000256" key="10">
    <source>
        <dbReference type="RuleBase" id="RU000594"/>
    </source>
</evidence>
<comment type="catalytic activity">
    <reaction evidence="9 10">
        <text>Release of signal peptides from bacterial membrane prolipoproteins. Hydrolyzes -Xaa-Yaa-Zaa-|-(S,diacylglyceryl)Cys-, in which Xaa is hydrophobic (preferably Leu), and Yaa (Ala or Ser) and Zaa (Gly or Ala) have small, neutral side chains.</text>
        <dbReference type="EC" id="3.4.23.36"/>
    </reaction>
</comment>
<keyword evidence="5 9" id="KW-0064">Aspartyl protease</keyword>
<evidence type="ECO:0000256" key="8">
    <source>
        <dbReference type="ARBA" id="ARBA00023136"/>
    </source>
</evidence>
<organism evidence="12 13">
    <name type="scientific">Helicobacter winghamensis</name>
    <dbReference type="NCBI Taxonomy" id="157268"/>
    <lineage>
        <taxon>Bacteria</taxon>
        <taxon>Pseudomonadati</taxon>
        <taxon>Campylobacterota</taxon>
        <taxon>Epsilonproteobacteria</taxon>
        <taxon>Campylobacterales</taxon>
        <taxon>Helicobacteraceae</taxon>
        <taxon>Helicobacter</taxon>
    </lineage>
</organism>
<keyword evidence="4 9" id="KW-0812">Transmembrane</keyword>
<keyword evidence="8 9" id="KW-0472">Membrane</keyword>
<dbReference type="PRINTS" id="PR00781">
    <property type="entry name" value="LIPOSIGPTASE"/>
</dbReference>
<feature type="transmembrane region" description="Helical" evidence="9">
    <location>
        <begin position="132"/>
        <end position="155"/>
    </location>
</feature>
<comment type="pathway">
    <text evidence="9">Protein modification; lipoprotein biosynthesis (signal peptide cleavage).</text>
</comment>
<dbReference type="PANTHER" id="PTHR33695">
    <property type="entry name" value="LIPOPROTEIN SIGNAL PEPTIDASE"/>
    <property type="match status" value="1"/>
</dbReference>
<keyword evidence="7 9" id="KW-1133">Transmembrane helix</keyword>
<evidence type="ECO:0000256" key="4">
    <source>
        <dbReference type="ARBA" id="ARBA00022692"/>
    </source>
</evidence>
<evidence type="ECO:0000313" key="13">
    <source>
        <dbReference type="Proteomes" id="UP000233350"/>
    </source>
</evidence>
<dbReference type="EC" id="3.4.23.36" evidence="9"/>
<dbReference type="HAMAP" id="MF_00161">
    <property type="entry name" value="LspA"/>
    <property type="match status" value="1"/>
</dbReference>
<keyword evidence="2 9" id="KW-1003">Cell membrane</keyword>
<evidence type="ECO:0000256" key="6">
    <source>
        <dbReference type="ARBA" id="ARBA00022801"/>
    </source>
</evidence>
<dbReference type="RefSeq" id="WP_006802059.1">
    <property type="nucleotide sequence ID" value="NZ_CABKOI010000021.1"/>
</dbReference>